<dbReference type="Proteomes" id="UP001066276">
    <property type="component" value="Chromosome 4_1"/>
</dbReference>
<evidence type="ECO:0000313" key="2">
    <source>
        <dbReference type="EMBL" id="KAJ1170685.1"/>
    </source>
</evidence>
<reference evidence="2" key="1">
    <citation type="journal article" date="2022" name="bioRxiv">
        <title>Sequencing and chromosome-scale assembly of the giantPleurodeles waltlgenome.</title>
        <authorList>
            <person name="Brown T."/>
            <person name="Elewa A."/>
            <person name="Iarovenko S."/>
            <person name="Subramanian E."/>
            <person name="Araus A.J."/>
            <person name="Petzold A."/>
            <person name="Susuki M."/>
            <person name="Suzuki K.-i.T."/>
            <person name="Hayashi T."/>
            <person name="Toyoda A."/>
            <person name="Oliveira C."/>
            <person name="Osipova E."/>
            <person name="Leigh N.D."/>
            <person name="Simon A."/>
            <person name="Yun M.H."/>
        </authorList>
    </citation>
    <scope>NUCLEOTIDE SEQUENCE</scope>
    <source>
        <strain evidence="2">20211129_DDA</strain>
        <tissue evidence="2">Liver</tissue>
    </source>
</reference>
<keyword evidence="3" id="KW-1185">Reference proteome</keyword>
<accession>A0AAV7T397</accession>
<dbReference type="EMBL" id="JANPWB010000007">
    <property type="protein sequence ID" value="KAJ1170685.1"/>
    <property type="molecule type" value="Genomic_DNA"/>
</dbReference>
<evidence type="ECO:0000256" key="1">
    <source>
        <dbReference type="SAM" id="MobiDB-lite"/>
    </source>
</evidence>
<feature type="region of interest" description="Disordered" evidence="1">
    <location>
        <begin position="64"/>
        <end position="90"/>
    </location>
</feature>
<organism evidence="2 3">
    <name type="scientific">Pleurodeles waltl</name>
    <name type="common">Iberian ribbed newt</name>
    <dbReference type="NCBI Taxonomy" id="8319"/>
    <lineage>
        <taxon>Eukaryota</taxon>
        <taxon>Metazoa</taxon>
        <taxon>Chordata</taxon>
        <taxon>Craniata</taxon>
        <taxon>Vertebrata</taxon>
        <taxon>Euteleostomi</taxon>
        <taxon>Amphibia</taxon>
        <taxon>Batrachia</taxon>
        <taxon>Caudata</taxon>
        <taxon>Salamandroidea</taxon>
        <taxon>Salamandridae</taxon>
        <taxon>Pleurodelinae</taxon>
        <taxon>Pleurodeles</taxon>
    </lineage>
</organism>
<protein>
    <submittedName>
        <fullName evidence="2">Uncharacterized protein</fullName>
    </submittedName>
</protein>
<gene>
    <name evidence="2" type="ORF">NDU88_002558</name>
</gene>
<evidence type="ECO:0000313" key="3">
    <source>
        <dbReference type="Proteomes" id="UP001066276"/>
    </source>
</evidence>
<sequence>MRRALEGSSRKPGAWTWFGKKSWVRCAQRAGHLLVLRQQSSRAHCRKWEGRRCRRRRILTARTQAGRVRLGDPGTKRRRGPGLPAGGHQQEVKRRGVWLQMLPRDGVVVWVLRPPASPSLGSSVQAPQVCSGWRGYLNSSMQDGAATGARGKEVWVKEELEVSSVEEGELYERSEEQECWENGKGGAPLLTL</sequence>
<comment type="caution">
    <text evidence="2">The sequence shown here is derived from an EMBL/GenBank/DDBJ whole genome shotgun (WGS) entry which is preliminary data.</text>
</comment>
<dbReference type="AlphaFoldDB" id="A0AAV7T397"/>
<name>A0AAV7T397_PLEWA</name>
<proteinExistence type="predicted"/>